<feature type="transmembrane region" description="Helical" evidence="8">
    <location>
        <begin position="142"/>
        <end position="159"/>
    </location>
</feature>
<keyword evidence="3" id="KW-0328">Glycosyltransferase</keyword>
<dbReference type="Proteomes" id="UP000032046">
    <property type="component" value="Unassembled WGS sequence"/>
</dbReference>
<dbReference type="EMBL" id="JXQK01000061">
    <property type="protein sequence ID" value="KIP61961.1"/>
    <property type="molecule type" value="Genomic_DNA"/>
</dbReference>
<feature type="transmembrane region" description="Helical" evidence="8">
    <location>
        <begin position="165"/>
        <end position="196"/>
    </location>
</feature>
<feature type="transmembrane region" description="Helical" evidence="8">
    <location>
        <begin position="418"/>
        <end position="436"/>
    </location>
</feature>
<dbReference type="InterPro" id="IPR038731">
    <property type="entry name" value="RgtA/B/C-like"/>
</dbReference>
<comment type="subcellular location">
    <subcellularLocation>
        <location evidence="1">Cell membrane</location>
        <topology evidence="1">Multi-pass membrane protein</topology>
    </subcellularLocation>
</comment>
<dbReference type="GO" id="GO:0005886">
    <property type="term" value="C:plasma membrane"/>
    <property type="evidence" value="ECO:0007669"/>
    <property type="project" value="UniProtKB-SubCell"/>
</dbReference>
<evidence type="ECO:0000259" key="9">
    <source>
        <dbReference type="Pfam" id="PF13231"/>
    </source>
</evidence>
<evidence type="ECO:0000256" key="3">
    <source>
        <dbReference type="ARBA" id="ARBA00022676"/>
    </source>
</evidence>
<feature type="transmembrane region" description="Helical" evidence="8">
    <location>
        <begin position="12"/>
        <end position="32"/>
    </location>
</feature>
<comment type="caution">
    <text evidence="10">The sequence shown here is derived from an EMBL/GenBank/DDBJ whole genome shotgun (WGS) entry which is preliminary data.</text>
</comment>
<feature type="transmembrane region" description="Helical" evidence="8">
    <location>
        <begin position="448"/>
        <end position="471"/>
    </location>
</feature>
<dbReference type="PROSITE" id="PS51257">
    <property type="entry name" value="PROKAR_LIPOPROTEIN"/>
    <property type="match status" value="1"/>
</dbReference>
<feature type="domain" description="Glycosyltransferase RgtA/B/C/D-like" evidence="9">
    <location>
        <begin position="66"/>
        <end position="225"/>
    </location>
</feature>
<dbReference type="PANTHER" id="PTHR33908:SF3">
    <property type="entry name" value="UNDECAPRENYL PHOSPHATE-ALPHA-4-AMINO-4-DEOXY-L-ARABINOSE ARABINOSYL TRANSFERASE"/>
    <property type="match status" value="1"/>
</dbReference>
<evidence type="ECO:0000313" key="10">
    <source>
        <dbReference type="EMBL" id="KIP61961.1"/>
    </source>
</evidence>
<dbReference type="GO" id="GO:0016763">
    <property type="term" value="F:pentosyltransferase activity"/>
    <property type="evidence" value="ECO:0007669"/>
    <property type="project" value="TreeGrafter"/>
</dbReference>
<evidence type="ECO:0000256" key="5">
    <source>
        <dbReference type="ARBA" id="ARBA00022692"/>
    </source>
</evidence>
<keyword evidence="2" id="KW-1003">Cell membrane</keyword>
<dbReference type="Pfam" id="PF13231">
    <property type="entry name" value="PMT_2"/>
    <property type="match status" value="1"/>
</dbReference>
<dbReference type="AlphaFoldDB" id="A0A0D0IZ74"/>
<accession>A0A0D0IZ74</accession>
<proteinExistence type="predicted"/>
<dbReference type="InterPro" id="IPR050297">
    <property type="entry name" value="LipidA_mod_glycosyltrf_83"/>
</dbReference>
<reference evidence="10 11" key="1">
    <citation type="submission" date="2015-01" db="EMBL/GenBank/DDBJ databases">
        <title>Comparative genomics of non-oral Prevotella species.</title>
        <authorList>
            <person name="Accetto T."/>
            <person name="Nograsek B."/>
            <person name="Avgustin G."/>
        </authorList>
    </citation>
    <scope>NUCLEOTIDE SEQUENCE [LARGE SCALE GENOMIC DNA]</scope>
    <source>
        <strain evidence="10 11">P5-119</strain>
    </source>
</reference>
<keyword evidence="4" id="KW-0808">Transferase</keyword>
<feature type="transmembrane region" description="Helical" evidence="8">
    <location>
        <begin position="208"/>
        <end position="228"/>
    </location>
</feature>
<keyword evidence="11" id="KW-1185">Reference proteome</keyword>
<organism evidence="10 11">
    <name type="scientific">Prevotella pectinovora</name>
    <dbReference type="NCBI Taxonomy" id="1602169"/>
    <lineage>
        <taxon>Bacteria</taxon>
        <taxon>Pseudomonadati</taxon>
        <taxon>Bacteroidota</taxon>
        <taxon>Bacteroidia</taxon>
        <taxon>Bacteroidales</taxon>
        <taxon>Prevotellaceae</taxon>
        <taxon>Prevotella</taxon>
    </lineage>
</organism>
<feature type="transmembrane region" description="Helical" evidence="8">
    <location>
        <begin position="262"/>
        <end position="285"/>
    </location>
</feature>
<dbReference type="STRING" id="1602171.ST44_08090"/>
<evidence type="ECO:0000256" key="7">
    <source>
        <dbReference type="ARBA" id="ARBA00023136"/>
    </source>
</evidence>
<sequence length="577" mass="65455">MKLKLNDSKTCFWILALAGCLSLVIFLGMGLFNTKGEPREAIVALSMLQSGDWICPINNGVDIAYKPPFFHWCVALCSLVAGYVSEFSSRLPSALATILMVLVVYKFMIRNKVSVELSLLTGLVTFTTFEVHRAGMACRVDMLLSAMIVIAIYFFHGWYKSRNAVLLLFVVLSMSAAALTKGPVGILLPCGVMGLFMLVRGENFFKTFFLCLSVALASCVLPFIWYYLAYQERGDAFLYLVYEENVLRFTGKMVYSSHEAPAIYNVVSVITGLLPYTLLFVVFLFTMKLSLPKSSAGVKSWFVSLPHRLGRMSDQDLLSFLSIVVIFVFFCIPKSKRSVYLLPIYPFMAYYIARFIHYISQRNRRIVVGYAKAFVGIAVSLPLLVLLVRTGILSGVSFSGKHAAEYLAYVHNFMNLPYLQIVLFLLFALGVAYLFLSNWKKMSVDGLGVSVAGIVGVVFMMIDGLILPSVYDVKSDYHMAREMQQLVPDGKIWDYRKDFRVGQRGRMHQFSVNFYLGDRIVPLDQNRPNKGYMIMGDDDYKEFVASFPDYKLKKIKRFNHKSCDDKRFLTLYSFMKK</sequence>
<keyword evidence="6 8" id="KW-1133">Transmembrane helix</keyword>
<evidence type="ECO:0000256" key="6">
    <source>
        <dbReference type="ARBA" id="ARBA00022989"/>
    </source>
</evidence>
<dbReference type="PANTHER" id="PTHR33908">
    <property type="entry name" value="MANNOSYLTRANSFERASE YKCB-RELATED"/>
    <property type="match status" value="1"/>
</dbReference>
<feature type="transmembrane region" description="Helical" evidence="8">
    <location>
        <begin position="371"/>
        <end position="398"/>
    </location>
</feature>
<evidence type="ECO:0000313" key="11">
    <source>
        <dbReference type="Proteomes" id="UP000032046"/>
    </source>
</evidence>
<protein>
    <submittedName>
        <fullName evidence="10">Contig61, whole genome shotgun sequence</fullName>
    </submittedName>
</protein>
<feature type="transmembrane region" description="Helical" evidence="8">
    <location>
        <begin position="341"/>
        <end position="359"/>
    </location>
</feature>
<dbReference type="RefSeq" id="WP_042519513.1">
    <property type="nucleotide sequence ID" value="NZ_JAXESS010000104.1"/>
</dbReference>
<keyword evidence="7 8" id="KW-0472">Membrane</keyword>
<dbReference type="GO" id="GO:0010041">
    <property type="term" value="P:response to iron(III) ion"/>
    <property type="evidence" value="ECO:0007669"/>
    <property type="project" value="TreeGrafter"/>
</dbReference>
<feature type="transmembrane region" description="Helical" evidence="8">
    <location>
        <begin position="317"/>
        <end position="335"/>
    </location>
</feature>
<dbReference type="GO" id="GO:0009103">
    <property type="term" value="P:lipopolysaccharide biosynthetic process"/>
    <property type="evidence" value="ECO:0007669"/>
    <property type="project" value="UniProtKB-ARBA"/>
</dbReference>
<evidence type="ECO:0000256" key="1">
    <source>
        <dbReference type="ARBA" id="ARBA00004651"/>
    </source>
</evidence>
<evidence type="ECO:0000256" key="2">
    <source>
        <dbReference type="ARBA" id="ARBA00022475"/>
    </source>
</evidence>
<keyword evidence="5 8" id="KW-0812">Transmembrane</keyword>
<evidence type="ECO:0000256" key="8">
    <source>
        <dbReference type="SAM" id="Phobius"/>
    </source>
</evidence>
<evidence type="ECO:0000256" key="4">
    <source>
        <dbReference type="ARBA" id="ARBA00022679"/>
    </source>
</evidence>
<name>A0A0D0IZ74_9BACT</name>
<gene>
    <name evidence="10" type="ORF">ST44_08090</name>
</gene>